<evidence type="ECO:0000256" key="1">
    <source>
        <dbReference type="SAM" id="Phobius"/>
    </source>
</evidence>
<proteinExistence type="predicted"/>
<keyword evidence="3" id="KW-1185">Reference proteome</keyword>
<dbReference type="Proteomes" id="UP000225706">
    <property type="component" value="Unassembled WGS sequence"/>
</dbReference>
<dbReference type="OrthoDB" id="5987033at2759"/>
<protein>
    <submittedName>
        <fullName evidence="2">Uncharacterized protein</fullName>
    </submittedName>
</protein>
<evidence type="ECO:0000313" key="2">
    <source>
        <dbReference type="EMBL" id="PFX16666.1"/>
    </source>
</evidence>
<keyword evidence="1" id="KW-1133">Transmembrane helix</keyword>
<dbReference type="PANTHER" id="PTHR33361:SF2">
    <property type="entry name" value="DUF885 DOMAIN-CONTAINING PROTEIN"/>
    <property type="match status" value="1"/>
</dbReference>
<evidence type="ECO:0000313" key="3">
    <source>
        <dbReference type="Proteomes" id="UP000225706"/>
    </source>
</evidence>
<gene>
    <name evidence="2" type="ORF">AWC38_SpisGene19047</name>
</gene>
<accession>A0A2B4RHL9</accession>
<feature type="transmembrane region" description="Helical" evidence="1">
    <location>
        <begin position="6"/>
        <end position="28"/>
    </location>
</feature>
<keyword evidence="1" id="KW-0812">Transmembrane</keyword>
<organism evidence="2 3">
    <name type="scientific">Stylophora pistillata</name>
    <name type="common">Smooth cauliflower coral</name>
    <dbReference type="NCBI Taxonomy" id="50429"/>
    <lineage>
        <taxon>Eukaryota</taxon>
        <taxon>Metazoa</taxon>
        <taxon>Cnidaria</taxon>
        <taxon>Anthozoa</taxon>
        <taxon>Hexacorallia</taxon>
        <taxon>Scleractinia</taxon>
        <taxon>Astrocoeniina</taxon>
        <taxon>Pocilloporidae</taxon>
        <taxon>Stylophora</taxon>
    </lineage>
</organism>
<reference evidence="3" key="1">
    <citation type="journal article" date="2017" name="bioRxiv">
        <title>Comparative analysis of the genomes of Stylophora pistillata and Acropora digitifera provides evidence for extensive differences between species of corals.</title>
        <authorList>
            <person name="Voolstra C.R."/>
            <person name="Li Y."/>
            <person name="Liew Y.J."/>
            <person name="Baumgarten S."/>
            <person name="Zoccola D."/>
            <person name="Flot J.-F."/>
            <person name="Tambutte S."/>
            <person name="Allemand D."/>
            <person name="Aranda M."/>
        </authorList>
    </citation>
    <scope>NUCLEOTIDE SEQUENCE [LARGE SCALE GENOMIC DNA]</scope>
</reference>
<dbReference type="AlphaFoldDB" id="A0A2B4RHL9"/>
<comment type="caution">
    <text evidence="2">The sequence shown here is derived from an EMBL/GenBank/DDBJ whole genome shotgun (WGS) entry which is preliminary data.</text>
</comment>
<dbReference type="PANTHER" id="PTHR33361">
    <property type="entry name" value="GLR0591 PROTEIN"/>
    <property type="match status" value="1"/>
</dbReference>
<sequence>MRTVYLLVLTGFLAITGLAFLIAGIVLLSKGDASCPGRISPNKAERCSYSEEAITKGLDKFLQKVQDSYYRLHPNKISTKPNVSPAEIRAKYRSYDPSPRNIKIITDEALALLVEINAKTFQSHKLKPRERKALAQVKHYLQHIFGTPYDVNYYAGVLEEEFVKRLLQPEFLEVLMKNYDEISVWEKKNGKSVNQSLRESLVESVGKPIEDFFTYLRRDHMQYCVSSNVSSGLATLPLPYVYVNNIADKSRPTNRSLPTGERLNGKDSYKLIVSYFTTNTMSPKEINDLGFKMLNELYPQVGSVTL</sequence>
<dbReference type="InterPro" id="IPR010281">
    <property type="entry name" value="DUF885"/>
</dbReference>
<dbReference type="EMBL" id="LSMT01000528">
    <property type="protein sequence ID" value="PFX16666.1"/>
    <property type="molecule type" value="Genomic_DNA"/>
</dbReference>
<keyword evidence="1" id="KW-0472">Membrane</keyword>
<name>A0A2B4RHL9_STYPI</name>